<dbReference type="EMBL" id="GBXM01032776">
    <property type="protein sequence ID" value="JAH75801.1"/>
    <property type="molecule type" value="Transcribed_RNA"/>
</dbReference>
<evidence type="ECO:0000256" key="1">
    <source>
        <dbReference type="SAM" id="MobiDB-lite"/>
    </source>
</evidence>
<evidence type="ECO:0000313" key="2">
    <source>
        <dbReference type="EMBL" id="JAH75801.1"/>
    </source>
</evidence>
<accession>A0A0E9VCS3</accession>
<feature type="region of interest" description="Disordered" evidence="1">
    <location>
        <begin position="1"/>
        <end position="32"/>
    </location>
</feature>
<proteinExistence type="predicted"/>
<protein>
    <submittedName>
        <fullName evidence="2">Uncharacterized protein</fullName>
    </submittedName>
</protein>
<reference evidence="2" key="1">
    <citation type="submission" date="2014-11" db="EMBL/GenBank/DDBJ databases">
        <authorList>
            <person name="Amaro Gonzalez C."/>
        </authorList>
    </citation>
    <scope>NUCLEOTIDE SEQUENCE</scope>
</reference>
<sequence length="32" mass="3459">MAGPRDMNSPGGKKRRSPPQTAQRSLFIFAGV</sequence>
<name>A0A0E9VCS3_ANGAN</name>
<organism evidence="2">
    <name type="scientific">Anguilla anguilla</name>
    <name type="common">European freshwater eel</name>
    <name type="synonym">Muraena anguilla</name>
    <dbReference type="NCBI Taxonomy" id="7936"/>
    <lineage>
        <taxon>Eukaryota</taxon>
        <taxon>Metazoa</taxon>
        <taxon>Chordata</taxon>
        <taxon>Craniata</taxon>
        <taxon>Vertebrata</taxon>
        <taxon>Euteleostomi</taxon>
        <taxon>Actinopterygii</taxon>
        <taxon>Neopterygii</taxon>
        <taxon>Teleostei</taxon>
        <taxon>Anguilliformes</taxon>
        <taxon>Anguillidae</taxon>
        <taxon>Anguilla</taxon>
    </lineage>
</organism>
<reference evidence="2" key="2">
    <citation type="journal article" date="2015" name="Fish Shellfish Immunol.">
        <title>Early steps in the European eel (Anguilla anguilla)-Vibrio vulnificus interaction in the gills: Role of the RtxA13 toxin.</title>
        <authorList>
            <person name="Callol A."/>
            <person name="Pajuelo D."/>
            <person name="Ebbesson L."/>
            <person name="Teles M."/>
            <person name="MacKenzie S."/>
            <person name="Amaro C."/>
        </authorList>
    </citation>
    <scope>NUCLEOTIDE SEQUENCE</scope>
</reference>
<dbReference type="AlphaFoldDB" id="A0A0E9VCS3"/>